<accession>A0ABQ9Y499</accession>
<evidence type="ECO:0000313" key="3">
    <source>
        <dbReference type="Proteomes" id="UP001281761"/>
    </source>
</evidence>
<reference evidence="2 3" key="1">
    <citation type="journal article" date="2022" name="bioRxiv">
        <title>Genomics of Preaxostyla Flagellates Illuminates Evolutionary Transitions and the Path Towards Mitochondrial Loss.</title>
        <authorList>
            <person name="Novak L.V.F."/>
            <person name="Treitli S.C."/>
            <person name="Pyrih J."/>
            <person name="Halakuc P."/>
            <person name="Pipaliya S.V."/>
            <person name="Vacek V."/>
            <person name="Brzon O."/>
            <person name="Soukal P."/>
            <person name="Eme L."/>
            <person name="Dacks J.B."/>
            <person name="Karnkowska A."/>
            <person name="Elias M."/>
            <person name="Hampl V."/>
        </authorList>
    </citation>
    <scope>NUCLEOTIDE SEQUENCE [LARGE SCALE GENOMIC DNA]</scope>
    <source>
        <strain evidence="2">NAU3</strain>
        <tissue evidence="2">Gut</tissue>
    </source>
</reference>
<evidence type="ECO:0000256" key="1">
    <source>
        <dbReference type="SAM" id="MobiDB-lite"/>
    </source>
</evidence>
<proteinExistence type="predicted"/>
<organism evidence="2 3">
    <name type="scientific">Blattamonas nauphoetae</name>
    <dbReference type="NCBI Taxonomy" id="2049346"/>
    <lineage>
        <taxon>Eukaryota</taxon>
        <taxon>Metamonada</taxon>
        <taxon>Preaxostyla</taxon>
        <taxon>Oxymonadida</taxon>
        <taxon>Blattamonas</taxon>
    </lineage>
</organism>
<name>A0ABQ9Y499_9EUKA</name>
<evidence type="ECO:0000313" key="2">
    <source>
        <dbReference type="EMBL" id="KAK2958566.1"/>
    </source>
</evidence>
<protein>
    <submittedName>
        <fullName evidence="2">Uncharacterized protein</fullName>
    </submittedName>
</protein>
<comment type="caution">
    <text evidence="2">The sequence shown here is derived from an EMBL/GenBank/DDBJ whole genome shotgun (WGS) entry which is preliminary data.</text>
</comment>
<feature type="region of interest" description="Disordered" evidence="1">
    <location>
        <begin position="261"/>
        <end position="289"/>
    </location>
</feature>
<sequence>MGPFRVCFSSLMESSGGPNNVSTFLLCLRLSFGNSTSSPGRYAESSPFGKQRSVARSFHENLASLRRLTRRFCLAFRSALNRRASDLMRSTLLGLNRFPPTYSNRRRSSVLTISLLRRPHDNTSDWSDWESISSRLRNAFRVLERSVKLFDSIDFFTLVMSTSFSGSLVVTHFSRIASSSGLSSNPVIDVLTVSSNLGFTEHNNEAISLRMLEVSLGFLLTNDRRVHLSLSRIFSADRIATSRTRSSSLTSSRLRSSSLTSSRLRSSSLPSSDTATNWSRKASDDKSSFCFSSRQDSALFHPSM</sequence>
<gene>
    <name evidence="2" type="ORF">BLNAU_6335</name>
</gene>
<dbReference type="Proteomes" id="UP001281761">
    <property type="component" value="Unassembled WGS sequence"/>
</dbReference>
<dbReference type="EMBL" id="JARBJD010000036">
    <property type="protein sequence ID" value="KAK2958566.1"/>
    <property type="molecule type" value="Genomic_DNA"/>
</dbReference>
<keyword evidence="3" id="KW-1185">Reference proteome</keyword>
<feature type="compositionally biased region" description="Low complexity" evidence="1">
    <location>
        <begin position="261"/>
        <end position="272"/>
    </location>
</feature>